<feature type="compositionally biased region" description="Acidic residues" evidence="8">
    <location>
        <begin position="198"/>
        <end position="209"/>
    </location>
</feature>
<feature type="domain" description="SLC41A/MgtE integral membrane" evidence="10">
    <location>
        <begin position="284"/>
        <end position="404"/>
    </location>
</feature>
<feature type="transmembrane region" description="Helical" evidence="9">
    <location>
        <begin position="351"/>
        <end position="372"/>
    </location>
</feature>
<keyword evidence="5" id="KW-0460">Magnesium</keyword>
<keyword evidence="6 9" id="KW-1133">Transmembrane helix</keyword>
<evidence type="ECO:0000256" key="3">
    <source>
        <dbReference type="ARBA" id="ARBA00022448"/>
    </source>
</evidence>
<keyword evidence="7 9" id="KW-0472">Membrane</keyword>
<evidence type="ECO:0000256" key="9">
    <source>
        <dbReference type="SAM" id="Phobius"/>
    </source>
</evidence>
<feature type="region of interest" description="Disordered" evidence="8">
    <location>
        <begin position="170"/>
        <end position="240"/>
    </location>
</feature>
<dbReference type="GO" id="GO:0016020">
    <property type="term" value="C:membrane"/>
    <property type="evidence" value="ECO:0007669"/>
    <property type="project" value="UniProtKB-SubCell"/>
</dbReference>
<keyword evidence="3" id="KW-0813">Transport</keyword>
<dbReference type="SUPFAM" id="SSF161093">
    <property type="entry name" value="MgtE membrane domain-like"/>
    <property type="match status" value="1"/>
</dbReference>
<evidence type="ECO:0000256" key="1">
    <source>
        <dbReference type="ARBA" id="ARBA00004141"/>
    </source>
</evidence>
<reference evidence="11 12" key="1">
    <citation type="submission" date="2024-10" db="EMBL/GenBank/DDBJ databases">
        <title>Updated reference genomes for cyclostephanoid diatoms.</title>
        <authorList>
            <person name="Roberts W.R."/>
            <person name="Alverson A.J."/>
        </authorList>
    </citation>
    <scope>NUCLEOTIDE SEQUENCE [LARGE SCALE GENOMIC DNA]</scope>
    <source>
        <strain evidence="11 12">AJA232-27</strain>
    </source>
</reference>
<feature type="transmembrane region" description="Helical" evidence="9">
    <location>
        <begin position="325"/>
        <end position="345"/>
    </location>
</feature>
<comment type="subcellular location">
    <subcellularLocation>
        <location evidence="1">Membrane</location>
        <topology evidence="1">Multi-pass membrane protein</topology>
    </subcellularLocation>
</comment>
<gene>
    <name evidence="11" type="ORF">ACHAWU_003959</name>
</gene>
<keyword evidence="12" id="KW-1185">Reference proteome</keyword>
<evidence type="ECO:0000256" key="5">
    <source>
        <dbReference type="ARBA" id="ARBA00022842"/>
    </source>
</evidence>
<evidence type="ECO:0000256" key="2">
    <source>
        <dbReference type="ARBA" id="ARBA00009749"/>
    </source>
</evidence>
<dbReference type="EMBL" id="JALLBG020000108">
    <property type="protein sequence ID" value="KAL3764147.1"/>
    <property type="molecule type" value="Genomic_DNA"/>
</dbReference>
<dbReference type="PANTHER" id="PTHR41394">
    <property type="entry name" value="MAGNESIUM TRANSPORTER MGTE"/>
    <property type="match status" value="1"/>
</dbReference>
<dbReference type="AlphaFoldDB" id="A0ABD3MKY1"/>
<evidence type="ECO:0000313" key="12">
    <source>
        <dbReference type="Proteomes" id="UP001530293"/>
    </source>
</evidence>
<comment type="similarity">
    <text evidence="2">Belongs to the SLC41A transporter family.</text>
</comment>
<feature type="compositionally biased region" description="Low complexity" evidence="8">
    <location>
        <begin position="67"/>
        <end position="78"/>
    </location>
</feature>
<evidence type="ECO:0000256" key="8">
    <source>
        <dbReference type="SAM" id="MobiDB-lite"/>
    </source>
</evidence>
<evidence type="ECO:0000256" key="4">
    <source>
        <dbReference type="ARBA" id="ARBA00022692"/>
    </source>
</evidence>
<keyword evidence="4 9" id="KW-0812">Transmembrane</keyword>
<feature type="region of interest" description="Disordered" evidence="8">
    <location>
        <begin position="58"/>
        <end position="79"/>
    </location>
</feature>
<evidence type="ECO:0000256" key="7">
    <source>
        <dbReference type="ARBA" id="ARBA00023136"/>
    </source>
</evidence>
<dbReference type="PANTHER" id="PTHR41394:SF5">
    <property type="entry name" value="SLC41A_MGTE INTEGRAL MEMBRANE DOMAIN-CONTAINING PROTEIN"/>
    <property type="match status" value="1"/>
</dbReference>
<dbReference type="InterPro" id="IPR036739">
    <property type="entry name" value="SLC41_membr_dom_sf"/>
</dbReference>
<dbReference type="Pfam" id="PF01769">
    <property type="entry name" value="MgtE"/>
    <property type="match status" value="1"/>
</dbReference>
<name>A0ABD3MKY1_9STRA</name>
<organism evidence="11 12">
    <name type="scientific">Discostella pseudostelligera</name>
    <dbReference type="NCBI Taxonomy" id="259834"/>
    <lineage>
        <taxon>Eukaryota</taxon>
        <taxon>Sar</taxon>
        <taxon>Stramenopiles</taxon>
        <taxon>Ochrophyta</taxon>
        <taxon>Bacillariophyta</taxon>
        <taxon>Coscinodiscophyceae</taxon>
        <taxon>Thalassiosirophycidae</taxon>
        <taxon>Stephanodiscales</taxon>
        <taxon>Stephanodiscaceae</taxon>
        <taxon>Discostella</taxon>
    </lineage>
</organism>
<proteinExistence type="inferred from homology"/>
<dbReference type="Gene3D" id="1.10.357.20">
    <property type="entry name" value="SLC41 divalent cation transporters, integral membrane domain"/>
    <property type="match status" value="1"/>
</dbReference>
<protein>
    <recommendedName>
        <fullName evidence="10">SLC41A/MgtE integral membrane domain-containing protein</fullName>
    </recommendedName>
</protein>
<evidence type="ECO:0000259" key="10">
    <source>
        <dbReference type="Pfam" id="PF01769"/>
    </source>
</evidence>
<feature type="compositionally biased region" description="Basic residues" evidence="8">
    <location>
        <begin position="214"/>
        <end position="226"/>
    </location>
</feature>
<accession>A0ABD3MKY1</accession>
<dbReference type="InterPro" id="IPR006667">
    <property type="entry name" value="SLC41_membr_dom"/>
</dbReference>
<comment type="caution">
    <text evidence="11">The sequence shown here is derived from an EMBL/GenBank/DDBJ whole genome shotgun (WGS) entry which is preliminary data.</text>
</comment>
<evidence type="ECO:0000313" key="11">
    <source>
        <dbReference type="EMBL" id="KAL3764147.1"/>
    </source>
</evidence>
<feature type="transmembrane region" description="Helical" evidence="9">
    <location>
        <begin position="392"/>
        <end position="412"/>
    </location>
</feature>
<evidence type="ECO:0000256" key="6">
    <source>
        <dbReference type="ARBA" id="ARBA00022989"/>
    </source>
</evidence>
<sequence>MAADGIRWLLGGSAPSVPTAEPDSHYATTAADMKAELKWLRQRNEELQSQVEKLLMNASSQEKKLSSSDAGSAPSSCSIDDGIYLPKQHMTKRPKPNPIISDENIHSGNGLHHRRTIGLSPTNASAVDGVAISSAEPGFKKKHIKYNHSHEKTKLLFVCDLESPIKAMSIDRGDEEDGRLTGKHVQKEDASSSYPHDADDESDEEPENDDASHNKHLIKSKNHASRRPQPDSPTNDAFPPFMDQLKDRAGWLIGLLILQSCSSFIIQYNERFLQNHMIIVQFLTMLVGAGGNAGNQASVRVIRSLAVGTLNKRTMSSFLRSEAKMALSLSILIGMTGFIRAAMFRTPPGETIAVTASVCAIVAISVAIGSTLPLGMRRVGIDPAHSSTSIQVVMDILGVLITVCVSTFVMSFKVFQSNEATREDDNFVSNDDASKI</sequence>
<dbReference type="Proteomes" id="UP001530293">
    <property type="component" value="Unassembled WGS sequence"/>
</dbReference>